<evidence type="ECO:0000313" key="2">
    <source>
        <dbReference type="Proteomes" id="UP000186108"/>
    </source>
</evidence>
<reference evidence="1 2" key="1">
    <citation type="submission" date="2014-07" db="EMBL/GenBank/DDBJ databases">
        <authorList>
            <person name="Zhang J.E."/>
            <person name="Yang H."/>
            <person name="Guo J."/>
            <person name="Deng Z."/>
            <person name="Luo H."/>
            <person name="Luo M."/>
            <person name="Zhao B."/>
        </authorList>
    </citation>
    <scope>NUCLEOTIDE SEQUENCE [LARGE SCALE GENOMIC DNA]</scope>
    <source>
        <strain evidence="1 2">1CP</strain>
    </source>
</reference>
<protein>
    <recommendedName>
        <fullName evidence="3">DUF732 domain-containing protein</fullName>
    </recommendedName>
</protein>
<dbReference type="AlphaFoldDB" id="A0A1B1K7T6"/>
<accession>A0A1B1K7T6</accession>
<evidence type="ECO:0008006" key="3">
    <source>
        <dbReference type="Google" id="ProtNLM"/>
    </source>
</evidence>
<gene>
    <name evidence="1" type="ORF">R1CP_20010</name>
</gene>
<name>A0A1B1K7T6_RHOOP</name>
<organism evidence="1 2">
    <name type="scientific">Rhodococcus opacus</name>
    <name type="common">Nocardia opaca</name>
    <dbReference type="NCBI Taxonomy" id="37919"/>
    <lineage>
        <taxon>Bacteria</taxon>
        <taxon>Bacillati</taxon>
        <taxon>Actinomycetota</taxon>
        <taxon>Actinomycetes</taxon>
        <taxon>Mycobacteriales</taxon>
        <taxon>Nocardiaceae</taxon>
        <taxon>Rhodococcus</taxon>
    </lineage>
</organism>
<dbReference type="Proteomes" id="UP000186108">
    <property type="component" value="Chromosome"/>
</dbReference>
<dbReference type="RefSeq" id="WP_065491365.1">
    <property type="nucleotide sequence ID" value="NZ_CP009111.1"/>
</dbReference>
<evidence type="ECO:0000313" key="1">
    <source>
        <dbReference type="EMBL" id="ANS28684.1"/>
    </source>
</evidence>
<proteinExistence type="predicted"/>
<dbReference type="EMBL" id="CP009111">
    <property type="protein sequence ID" value="ANS28684.1"/>
    <property type="molecule type" value="Genomic_DNA"/>
</dbReference>
<dbReference type="PATRIC" id="fig|37919.13.peg.4193"/>
<sequence length="147" mass="16177">MARLVRTVLVLLIVAGLGFAVFQVLRHDPEHPEPHPLADAVFVISGRPTTCADLLTHPCDYTLQTQYNQWGARLEQFLTTSPLGPYADRIGFAASAKLSLQACALSRTVGKTFLEFVAVAHVDNPDATSPELFPFWNRTRQSLCPSV</sequence>